<evidence type="ECO:0000313" key="3">
    <source>
        <dbReference type="Proteomes" id="UP001501447"/>
    </source>
</evidence>
<dbReference type="RefSeq" id="WP_344565893.1">
    <property type="nucleotide sequence ID" value="NZ_BAAARJ010000008.1"/>
</dbReference>
<sequence length="606" mass="65649">MIRMTEERRERLLRAARVGSAGELVAGAVLVCGFPLLLAAALLAQLELFAAVSAATYLADHFLHRRSSYLLSRMAKARAGLGVRFLLRHLMLVLLLTRLNLSDSTALAAISCFVAFHGLQVPHSALSTLLRNRHRLPVATLNIDLTRLGVPAPPPQLLLNRGAEKMQHLDLFAVAGVLAAAAGAPAGVAYAGIGVTLGLAALYVLALAAYLRRGKLPPRREKVLEWFDGWLAEHQPDTVLYFSGSPESTYQVSMWLETMEDLARRGLRPLVLLRERHTLETLAPTTVPVACVPSAVHLMNFDLSMLRVALYPANVGKNIHLLREPTMKHVFVGHGDSDKIASVNPYSKVYDEVWTAGRAGRDRYAMANVGVRDEDIVEVGRPQLAPVASGPLPRQGSAPTAPTVLYAPTWEGWTDDPGNTSLILAGEHIVRALLQSPDPVRVMYKPHPFTGTRSPRAREAHEQVTALIHAAGGDHQVITGPEPKLYDCFNMSDALISDISSVVSDWIASGRPYAVTDSAELGAEEFRRQNTAVRAAVILDNQANGISQLLAALRDPAADPLAAARTELKTYLLGPTGSDPLARFELAVKELATKAGLRNLESVTHD</sequence>
<dbReference type="Gene3D" id="3.40.50.12580">
    <property type="match status" value="1"/>
</dbReference>
<protein>
    <recommendedName>
        <fullName evidence="4">Integral membrane protein</fullName>
    </recommendedName>
</protein>
<dbReference type="Pfam" id="PF04464">
    <property type="entry name" value="Glyphos_transf"/>
    <property type="match status" value="1"/>
</dbReference>
<feature type="transmembrane region" description="Helical" evidence="1">
    <location>
        <begin position="107"/>
        <end position="126"/>
    </location>
</feature>
<dbReference type="EMBL" id="BAAARJ010000008">
    <property type="protein sequence ID" value="GAA2613255.1"/>
    <property type="molecule type" value="Genomic_DNA"/>
</dbReference>
<evidence type="ECO:0008006" key="4">
    <source>
        <dbReference type="Google" id="ProtNLM"/>
    </source>
</evidence>
<dbReference type="InterPro" id="IPR007554">
    <property type="entry name" value="Glycerophosphate_synth"/>
</dbReference>
<proteinExistence type="predicted"/>
<keyword evidence="1" id="KW-0472">Membrane</keyword>
<dbReference type="Proteomes" id="UP001501447">
    <property type="component" value="Unassembled WGS sequence"/>
</dbReference>
<keyword evidence="3" id="KW-1185">Reference proteome</keyword>
<feature type="transmembrane region" description="Helical" evidence="1">
    <location>
        <begin position="21"/>
        <end position="42"/>
    </location>
</feature>
<keyword evidence="1" id="KW-0812">Transmembrane</keyword>
<evidence type="ECO:0000313" key="2">
    <source>
        <dbReference type="EMBL" id="GAA2613255.1"/>
    </source>
</evidence>
<evidence type="ECO:0000256" key="1">
    <source>
        <dbReference type="SAM" id="Phobius"/>
    </source>
</evidence>
<name>A0ABN3Q330_9ACTN</name>
<reference evidence="2 3" key="1">
    <citation type="journal article" date="2019" name="Int. J. Syst. Evol. Microbiol.">
        <title>The Global Catalogue of Microorganisms (GCM) 10K type strain sequencing project: providing services to taxonomists for standard genome sequencing and annotation.</title>
        <authorList>
            <consortium name="The Broad Institute Genomics Platform"/>
            <consortium name="The Broad Institute Genome Sequencing Center for Infectious Disease"/>
            <person name="Wu L."/>
            <person name="Ma J."/>
        </authorList>
    </citation>
    <scope>NUCLEOTIDE SEQUENCE [LARGE SCALE GENOMIC DNA]</scope>
    <source>
        <strain evidence="2 3">JCM 16373</strain>
    </source>
</reference>
<keyword evidence="1" id="KW-1133">Transmembrane helix</keyword>
<organism evidence="2 3">
    <name type="scientific">Streptomyces axinellae</name>
    <dbReference type="NCBI Taxonomy" id="552788"/>
    <lineage>
        <taxon>Bacteria</taxon>
        <taxon>Bacillati</taxon>
        <taxon>Actinomycetota</taxon>
        <taxon>Actinomycetes</taxon>
        <taxon>Kitasatosporales</taxon>
        <taxon>Streptomycetaceae</taxon>
        <taxon>Streptomyces</taxon>
    </lineage>
</organism>
<feature type="transmembrane region" description="Helical" evidence="1">
    <location>
        <begin position="193"/>
        <end position="211"/>
    </location>
</feature>
<accession>A0ABN3Q330</accession>
<gene>
    <name evidence="2" type="ORF">GCM10009863_28720</name>
</gene>
<comment type="caution">
    <text evidence="2">The sequence shown here is derived from an EMBL/GenBank/DDBJ whole genome shotgun (WGS) entry which is preliminary data.</text>
</comment>
<dbReference type="InterPro" id="IPR043148">
    <property type="entry name" value="TagF_C"/>
</dbReference>